<evidence type="ECO:0000313" key="1">
    <source>
        <dbReference type="EMBL" id="RXK56839.1"/>
    </source>
</evidence>
<dbReference type="RefSeq" id="WP_129048204.1">
    <property type="nucleotide sequence ID" value="NZ_SDHX01000001.1"/>
</dbReference>
<keyword evidence="2" id="KW-1185">Reference proteome</keyword>
<accession>A0A4V1M6W7</accession>
<reference evidence="1 2" key="1">
    <citation type="submission" date="2019-01" db="EMBL/GenBank/DDBJ databases">
        <title>Lacunisphaera sp. strain TWA-58.</title>
        <authorList>
            <person name="Chen W.-M."/>
        </authorList>
    </citation>
    <scope>NUCLEOTIDE SEQUENCE [LARGE SCALE GENOMIC DNA]</scope>
    <source>
        <strain evidence="1 2">TWA-58</strain>
    </source>
</reference>
<dbReference type="AlphaFoldDB" id="A0A4V1M6W7"/>
<name>A0A4V1M6W7_9BACT</name>
<protein>
    <recommendedName>
        <fullName evidence="3">Cell division protein FtsL</fullName>
    </recommendedName>
</protein>
<comment type="caution">
    <text evidence="1">The sequence shown here is derived from an EMBL/GenBank/DDBJ whole genome shotgun (WGS) entry which is preliminary data.</text>
</comment>
<evidence type="ECO:0008006" key="3">
    <source>
        <dbReference type="Google" id="ProtNLM"/>
    </source>
</evidence>
<dbReference type="Proteomes" id="UP000290218">
    <property type="component" value="Unassembled WGS sequence"/>
</dbReference>
<proteinExistence type="predicted"/>
<sequence>MKPPPTNALVNRAILLTLALLVFSGSLGLGAVWMRQGISQAANESRAIHVQIADVERRLDDVNALVAAAVNPDALLKKNQSMSLGLVTPREIQVQRVNVSPELRLAEKRNREIFRVSVASLETPARAPSFQFVTAALR</sequence>
<dbReference type="OrthoDB" id="193890at2"/>
<evidence type="ECO:0000313" key="2">
    <source>
        <dbReference type="Proteomes" id="UP000290218"/>
    </source>
</evidence>
<dbReference type="EMBL" id="SDHX01000001">
    <property type="protein sequence ID" value="RXK56839.1"/>
    <property type="molecule type" value="Genomic_DNA"/>
</dbReference>
<organism evidence="1 2">
    <name type="scientific">Oleiharenicola lentus</name>
    <dbReference type="NCBI Taxonomy" id="2508720"/>
    <lineage>
        <taxon>Bacteria</taxon>
        <taxon>Pseudomonadati</taxon>
        <taxon>Verrucomicrobiota</taxon>
        <taxon>Opitutia</taxon>
        <taxon>Opitutales</taxon>
        <taxon>Opitutaceae</taxon>
        <taxon>Oleiharenicola</taxon>
    </lineage>
</organism>
<gene>
    <name evidence="1" type="ORF">ESB00_13510</name>
</gene>